<evidence type="ECO:0000313" key="4">
    <source>
        <dbReference type="Proteomes" id="UP000656804"/>
    </source>
</evidence>
<dbReference type="InterPro" id="IPR036388">
    <property type="entry name" value="WH-like_DNA-bd_sf"/>
</dbReference>
<keyword evidence="4" id="KW-1185">Reference proteome</keyword>
<name>A0A930V3S2_9ACTN</name>
<dbReference type="PANTHER" id="PTHR18964">
    <property type="entry name" value="ROK (REPRESSOR, ORF, KINASE) FAMILY"/>
    <property type="match status" value="1"/>
</dbReference>
<dbReference type="PANTHER" id="PTHR18964:SF173">
    <property type="entry name" value="GLUCOKINASE"/>
    <property type="match status" value="1"/>
</dbReference>
<dbReference type="PROSITE" id="PS01125">
    <property type="entry name" value="ROK"/>
    <property type="match status" value="1"/>
</dbReference>
<dbReference type="InterPro" id="IPR036390">
    <property type="entry name" value="WH_DNA-bd_sf"/>
</dbReference>
<gene>
    <name evidence="3" type="ORF">ISG29_16420</name>
</gene>
<evidence type="ECO:0000256" key="1">
    <source>
        <dbReference type="ARBA" id="ARBA00006479"/>
    </source>
</evidence>
<evidence type="ECO:0000313" key="3">
    <source>
        <dbReference type="EMBL" id="MBF4163277.1"/>
    </source>
</evidence>
<feature type="region of interest" description="Disordered" evidence="2">
    <location>
        <begin position="29"/>
        <end position="48"/>
    </location>
</feature>
<protein>
    <submittedName>
        <fullName evidence="3">ROK family transcriptional regulator</fullName>
    </submittedName>
</protein>
<sequence>MSLTEPVHGQTALRAANRRRVLDLLRGSSERHPVVAPGAPSGPDDTGFTQAEMARISGLAPATVSSIVKDLAGSGLVEVSAGGGRRGSTVRLAAGAGHLVAVDFGHSHLAVAVGDAAGRPLAEARRPMPPAHPHQQALAEARTMLDELLESVAPAPLLGATLGLPAPITDDVVGSAAIFPGWEGVNAREVGEAALGVAAVVENDANLGALAEQRVGAASGSSSCVVVKISSGVGAGIVLDGHIWRGATGSAGELGHLTLDEQGPLCRCGSRGCLEAYASVTAVRALMAEQLPDADIAHIVEAARAGSVAARRAFEDAGLHLGWGLAGIATLVNPDVLVIGGDLARAGDLVLEPARTGLRRHAIDAVAGTPVLASSLGGRASLLGGLLLAAESTDLLALEG</sequence>
<dbReference type="InterPro" id="IPR049874">
    <property type="entry name" value="ROK_cs"/>
</dbReference>
<dbReference type="Pfam" id="PF00480">
    <property type="entry name" value="ROK"/>
    <property type="match status" value="1"/>
</dbReference>
<dbReference type="Gene3D" id="1.10.10.10">
    <property type="entry name" value="Winged helix-like DNA-binding domain superfamily/Winged helix DNA-binding domain"/>
    <property type="match status" value="1"/>
</dbReference>
<comment type="similarity">
    <text evidence="1">Belongs to the ROK (NagC/XylR) family.</text>
</comment>
<dbReference type="InterPro" id="IPR043129">
    <property type="entry name" value="ATPase_NBD"/>
</dbReference>
<proteinExistence type="inferred from homology"/>
<comment type="caution">
    <text evidence="3">The sequence shown here is derived from an EMBL/GenBank/DDBJ whole genome shotgun (WGS) entry which is preliminary data.</text>
</comment>
<reference evidence="3" key="1">
    <citation type="submission" date="2020-11" db="EMBL/GenBank/DDBJ databases">
        <title>Nocardioides sp. CBS4Y-1, whole genome shotgun sequence.</title>
        <authorList>
            <person name="Tuo L."/>
        </authorList>
    </citation>
    <scope>NUCLEOTIDE SEQUENCE</scope>
    <source>
        <strain evidence="3">CBS4Y-1</strain>
    </source>
</reference>
<accession>A0A930V3S2</accession>
<dbReference type="SUPFAM" id="SSF46785">
    <property type="entry name" value="Winged helix' DNA-binding domain"/>
    <property type="match status" value="1"/>
</dbReference>
<dbReference type="SUPFAM" id="SSF53067">
    <property type="entry name" value="Actin-like ATPase domain"/>
    <property type="match status" value="1"/>
</dbReference>
<dbReference type="AlphaFoldDB" id="A0A930V3S2"/>
<organism evidence="3 4">
    <name type="scientific">Nocardioides acrostichi</name>
    <dbReference type="NCBI Taxonomy" id="2784339"/>
    <lineage>
        <taxon>Bacteria</taxon>
        <taxon>Bacillati</taxon>
        <taxon>Actinomycetota</taxon>
        <taxon>Actinomycetes</taxon>
        <taxon>Propionibacteriales</taxon>
        <taxon>Nocardioidaceae</taxon>
        <taxon>Nocardioides</taxon>
    </lineage>
</organism>
<dbReference type="EMBL" id="JADIVZ010000010">
    <property type="protein sequence ID" value="MBF4163277.1"/>
    <property type="molecule type" value="Genomic_DNA"/>
</dbReference>
<evidence type="ECO:0000256" key="2">
    <source>
        <dbReference type="SAM" id="MobiDB-lite"/>
    </source>
</evidence>
<dbReference type="Gene3D" id="3.30.420.40">
    <property type="match status" value="2"/>
</dbReference>
<dbReference type="InterPro" id="IPR000600">
    <property type="entry name" value="ROK"/>
</dbReference>
<dbReference type="Proteomes" id="UP000656804">
    <property type="component" value="Unassembled WGS sequence"/>
</dbReference>
<dbReference type="RefSeq" id="WP_194504531.1">
    <property type="nucleotide sequence ID" value="NZ_JADIVZ010000010.1"/>
</dbReference>